<gene>
    <name evidence="4" type="ORF">DUNSADRAFT_15325</name>
</gene>
<protein>
    <recommendedName>
        <fullName evidence="3">STI1/HOP DP domain-containing protein</fullName>
    </recommendedName>
</protein>
<sequence length="202" mass="21698">MDGDDTPPPLDSLPDQLEALKHAAGSEGSNGSALASGPNVASTIVCTASRVPKKAPSLKKGFLDTKPTPGSKASKPASKPSQLGSEQEIPILRGKRDAVHNNKPEIPEFLRVEPDADERKYQKVRGELLEALKPTPDMMGKIQQNPDLLAGFGDPEVMAAVNDVAQNPQHMAKYRDNKKVQAFYATMASVMGQKLEGMGKRQ</sequence>
<feature type="compositionally biased region" description="Low complexity" evidence="2">
    <location>
        <begin position="65"/>
        <end position="81"/>
    </location>
</feature>
<evidence type="ECO:0000256" key="2">
    <source>
        <dbReference type="SAM" id="MobiDB-lite"/>
    </source>
</evidence>
<comment type="caution">
    <text evidence="4">The sequence shown here is derived from an EMBL/GenBank/DDBJ whole genome shotgun (WGS) entry which is preliminary data.</text>
</comment>
<accession>A0ABQ7G5P4</accession>
<dbReference type="InterPro" id="IPR041243">
    <property type="entry name" value="STI1/HOP_DP"/>
</dbReference>
<evidence type="ECO:0000313" key="5">
    <source>
        <dbReference type="Proteomes" id="UP000815325"/>
    </source>
</evidence>
<feature type="domain" description="STI1/HOP DP" evidence="3">
    <location>
        <begin position="136"/>
        <end position="182"/>
    </location>
</feature>
<feature type="compositionally biased region" description="Pro residues" evidence="2">
    <location>
        <begin position="1"/>
        <end position="11"/>
    </location>
</feature>
<organism evidence="4 5">
    <name type="scientific">Dunaliella salina</name>
    <name type="common">Green alga</name>
    <name type="synonym">Protococcus salinus</name>
    <dbReference type="NCBI Taxonomy" id="3046"/>
    <lineage>
        <taxon>Eukaryota</taxon>
        <taxon>Viridiplantae</taxon>
        <taxon>Chlorophyta</taxon>
        <taxon>core chlorophytes</taxon>
        <taxon>Chlorophyceae</taxon>
        <taxon>CS clade</taxon>
        <taxon>Chlamydomonadales</taxon>
        <taxon>Dunaliellaceae</taxon>
        <taxon>Dunaliella</taxon>
    </lineage>
</organism>
<feature type="compositionally biased region" description="Polar residues" evidence="2">
    <location>
        <begin position="27"/>
        <end position="46"/>
    </location>
</feature>
<evidence type="ECO:0000313" key="4">
    <source>
        <dbReference type="EMBL" id="KAF5829902.1"/>
    </source>
</evidence>
<proteinExistence type="predicted"/>
<evidence type="ECO:0000256" key="1">
    <source>
        <dbReference type="ARBA" id="ARBA00022737"/>
    </source>
</evidence>
<evidence type="ECO:0000259" key="3">
    <source>
        <dbReference type="Pfam" id="PF17830"/>
    </source>
</evidence>
<reference evidence="4" key="1">
    <citation type="submission" date="2017-08" db="EMBL/GenBank/DDBJ databases">
        <authorList>
            <person name="Polle J.E."/>
            <person name="Barry K."/>
            <person name="Cushman J."/>
            <person name="Schmutz J."/>
            <person name="Tran D."/>
            <person name="Hathwaick L.T."/>
            <person name="Yim W.C."/>
            <person name="Jenkins J."/>
            <person name="Mckie-Krisberg Z.M."/>
            <person name="Prochnik S."/>
            <person name="Lindquist E."/>
            <person name="Dockter R.B."/>
            <person name="Adam C."/>
            <person name="Molina H."/>
            <person name="Bunkerborg J."/>
            <person name="Jin E."/>
            <person name="Buchheim M."/>
            <person name="Magnuson J."/>
        </authorList>
    </citation>
    <scope>NUCLEOTIDE SEQUENCE</scope>
    <source>
        <strain evidence="4">CCAP 19/18</strain>
    </source>
</reference>
<dbReference type="Gene3D" id="1.10.260.100">
    <property type="match status" value="1"/>
</dbReference>
<dbReference type="Pfam" id="PF17830">
    <property type="entry name" value="STI1-HOP_DP"/>
    <property type="match status" value="1"/>
</dbReference>
<dbReference type="EMBL" id="MU070102">
    <property type="protein sequence ID" value="KAF5829902.1"/>
    <property type="molecule type" value="Genomic_DNA"/>
</dbReference>
<feature type="region of interest" description="Disordered" evidence="2">
    <location>
        <begin position="1"/>
        <end position="102"/>
    </location>
</feature>
<keyword evidence="1" id="KW-0677">Repeat</keyword>
<name>A0ABQ7G5P4_DUNSA</name>
<keyword evidence="5" id="KW-1185">Reference proteome</keyword>
<dbReference type="Proteomes" id="UP000815325">
    <property type="component" value="Unassembled WGS sequence"/>
</dbReference>